<keyword evidence="5" id="KW-0325">Glycoprotein</keyword>
<dbReference type="Gene3D" id="3.30.379.10">
    <property type="entry name" value="Chitobiase/beta-hexosaminidase domain 2-like"/>
    <property type="match status" value="1"/>
</dbReference>
<dbReference type="PANTHER" id="PTHR22600">
    <property type="entry name" value="BETA-HEXOSAMINIDASE"/>
    <property type="match status" value="1"/>
</dbReference>
<dbReference type="Pfam" id="PF14845">
    <property type="entry name" value="Glycohydro_20b2"/>
    <property type="match status" value="1"/>
</dbReference>
<evidence type="ECO:0000313" key="11">
    <source>
        <dbReference type="EMBL" id="KAA8917068.1"/>
    </source>
</evidence>
<keyword evidence="4 7" id="KW-0378">Hydrolase</keyword>
<dbReference type="VEuPathDB" id="FungiDB:TRICI_000740"/>
<dbReference type="EMBL" id="SWFS01000066">
    <property type="protein sequence ID" value="KAA8917068.1"/>
    <property type="molecule type" value="Genomic_DNA"/>
</dbReference>
<evidence type="ECO:0000313" key="12">
    <source>
        <dbReference type="Proteomes" id="UP000761534"/>
    </source>
</evidence>
<gene>
    <name evidence="11" type="ORF">TRICI_000740</name>
</gene>
<evidence type="ECO:0000256" key="4">
    <source>
        <dbReference type="ARBA" id="ARBA00022801"/>
    </source>
</evidence>
<keyword evidence="12" id="KW-1185">Reference proteome</keyword>
<dbReference type="InterPro" id="IPR025705">
    <property type="entry name" value="Beta_hexosaminidase_sua/sub"/>
</dbReference>
<evidence type="ECO:0000259" key="10">
    <source>
        <dbReference type="Pfam" id="PF14845"/>
    </source>
</evidence>
<dbReference type="FunFam" id="3.20.20.80:FF:000063">
    <property type="entry name" value="Beta-hexosaminidase"/>
    <property type="match status" value="1"/>
</dbReference>
<dbReference type="OrthoDB" id="428480at2759"/>
<evidence type="ECO:0000256" key="1">
    <source>
        <dbReference type="ARBA" id="ARBA00001231"/>
    </source>
</evidence>
<dbReference type="GO" id="GO:0005975">
    <property type="term" value="P:carbohydrate metabolic process"/>
    <property type="evidence" value="ECO:0007669"/>
    <property type="project" value="InterPro"/>
</dbReference>
<evidence type="ECO:0000256" key="2">
    <source>
        <dbReference type="ARBA" id="ARBA00006285"/>
    </source>
</evidence>
<dbReference type="EC" id="3.2.1.52" evidence="7"/>
<evidence type="ECO:0000259" key="9">
    <source>
        <dbReference type="Pfam" id="PF00728"/>
    </source>
</evidence>
<dbReference type="InterPro" id="IPR029018">
    <property type="entry name" value="Hex-like_dom2"/>
</dbReference>
<comment type="catalytic activity">
    <reaction evidence="1 7">
        <text>Hydrolysis of terminal non-reducing N-acetyl-D-hexosamine residues in N-acetyl-beta-D-hexosaminides.</text>
        <dbReference type="EC" id="3.2.1.52"/>
    </reaction>
</comment>
<organism evidence="11 12">
    <name type="scientific">Trichomonascus ciferrii</name>
    <dbReference type="NCBI Taxonomy" id="44093"/>
    <lineage>
        <taxon>Eukaryota</taxon>
        <taxon>Fungi</taxon>
        <taxon>Dikarya</taxon>
        <taxon>Ascomycota</taxon>
        <taxon>Saccharomycotina</taxon>
        <taxon>Dipodascomycetes</taxon>
        <taxon>Dipodascales</taxon>
        <taxon>Trichomonascaceae</taxon>
        <taxon>Trichomonascus</taxon>
        <taxon>Trichomonascus ciferrii complex</taxon>
    </lineage>
</organism>
<dbReference type="InterPro" id="IPR015883">
    <property type="entry name" value="Glyco_hydro_20_cat"/>
</dbReference>
<dbReference type="SUPFAM" id="SSF51445">
    <property type="entry name" value="(Trans)glycosidases"/>
    <property type="match status" value="1"/>
</dbReference>
<dbReference type="SUPFAM" id="SSF55545">
    <property type="entry name" value="beta-N-acetylhexosaminidase-like domain"/>
    <property type="match status" value="1"/>
</dbReference>
<evidence type="ECO:0000256" key="3">
    <source>
        <dbReference type="ARBA" id="ARBA00022729"/>
    </source>
</evidence>
<dbReference type="GO" id="GO:0016231">
    <property type="term" value="F:beta-N-acetylglucosaminidase activity"/>
    <property type="evidence" value="ECO:0007669"/>
    <property type="project" value="TreeGrafter"/>
</dbReference>
<name>A0A642VB40_9ASCO</name>
<keyword evidence="6 7" id="KW-0326">Glycosidase</keyword>
<dbReference type="InterPro" id="IPR017853">
    <property type="entry name" value="GH"/>
</dbReference>
<evidence type="ECO:0000256" key="6">
    <source>
        <dbReference type="ARBA" id="ARBA00023295"/>
    </source>
</evidence>
<dbReference type="InterPro" id="IPR029019">
    <property type="entry name" value="HEX_eukaryotic_N"/>
</dbReference>
<dbReference type="PANTHER" id="PTHR22600:SF26">
    <property type="entry name" value="BETA-N-ACETYLHEXOSAMINIDASE"/>
    <property type="match status" value="1"/>
</dbReference>
<evidence type="ECO:0000256" key="5">
    <source>
        <dbReference type="ARBA" id="ARBA00023180"/>
    </source>
</evidence>
<dbReference type="Pfam" id="PF00728">
    <property type="entry name" value="Glyco_hydro_20"/>
    <property type="match status" value="1"/>
</dbReference>
<accession>A0A642VB40</accession>
<sequence>MQMTPSSLRFGDVFPFPNYVDVRGSAGLIGVSADLQFNGPDNEILKGAFDRVVQNIKDDKFLPLEANSSVWANVAESASIKEVAFNVKSVDADLQHGVNESYTLNIADEERVAVTAETVWGALHALNTFEQLVLYQADKDRIFVEGPVSIVDEPRYPYRGLMIDTARNFYSVEALCRHVDALAAAKMNVFHWHLSDTQAWPIYVKSHPQMTDDAYSSSEIYQPEDVEKLVEYARARGVRVIPELDLPGHSNSGWRRINKDIVACGDYDGPWSDVAGEPNPGQLDVANDTTYTVLKDVYNDISSMFTDQFFHVGGDELNSGCYNASKNIQKWLKEDSSRTLSDLVQQWIDKALPIFKNRVGRKLVMWADIVLGSMPANHLSTEDVILQSWTGGIDNVKEAASKGYDVIISSSDFLYLSCGMGGWNPGDPRLNVQQDPSPGQTSVNYGGNGGAPCAPFKSWQRIYNFDWNSQLSPEEQKHVVGGSAALWSEQMDGYSADSIAWPRTASLGELLWSGNKDSNGNLRIKDASRRLANFRERLINRGVAAAPILPKYCAKNPGKCDYEG</sequence>
<reference evidence="11" key="1">
    <citation type="journal article" date="2019" name="G3 (Bethesda)">
        <title>Genome Assemblies of Two Rare Opportunistic Yeast Pathogens: Diutina rugosa (syn. Candida rugosa) and Trichomonascus ciferrii (syn. Candida ciferrii).</title>
        <authorList>
            <person name="Mixao V."/>
            <person name="Saus E."/>
            <person name="Hansen A.P."/>
            <person name="Lass-Florl C."/>
            <person name="Gabaldon T."/>
        </authorList>
    </citation>
    <scope>NUCLEOTIDE SEQUENCE</scope>
    <source>
        <strain evidence="11">CBS 4856</strain>
    </source>
</reference>
<feature type="domain" description="Glycoside hydrolase family 20 catalytic" evidence="9">
    <location>
        <begin position="156"/>
        <end position="514"/>
    </location>
</feature>
<dbReference type="Gene3D" id="3.20.20.80">
    <property type="entry name" value="Glycosidases"/>
    <property type="match status" value="1"/>
</dbReference>
<evidence type="ECO:0000256" key="7">
    <source>
        <dbReference type="PIRNR" id="PIRNR001093"/>
    </source>
</evidence>
<dbReference type="AlphaFoldDB" id="A0A642VB40"/>
<comment type="similarity">
    <text evidence="2 7">Belongs to the glycosyl hydrolase 20 family.</text>
</comment>
<dbReference type="GO" id="GO:0016020">
    <property type="term" value="C:membrane"/>
    <property type="evidence" value="ECO:0007669"/>
    <property type="project" value="TreeGrafter"/>
</dbReference>
<dbReference type="PIRSF" id="PIRSF001093">
    <property type="entry name" value="B-hxosamndse_ab_euk"/>
    <property type="match status" value="1"/>
</dbReference>
<dbReference type="GO" id="GO:0030203">
    <property type="term" value="P:glycosaminoglycan metabolic process"/>
    <property type="evidence" value="ECO:0007669"/>
    <property type="project" value="TreeGrafter"/>
</dbReference>
<feature type="active site" description="Proton donor" evidence="8">
    <location>
        <position position="316"/>
    </location>
</feature>
<comment type="caution">
    <text evidence="11">The sequence shown here is derived from an EMBL/GenBank/DDBJ whole genome shotgun (WGS) entry which is preliminary data.</text>
</comment>
<dbReference type="Proteomes" id="UP000761534">
    <property type="component" value="Unassembled WGS sequence"/>
</dbReference>
<feature type="domain" description="Beta-hexosaminidase eukaryotic type N-terminal" evidence="10">
    <location>
        <begin position="41"/>
        <end position="132"/>
    </location>
</feature>
<protein>
    <recommendedName>
        <fullName evidence="7">Beta-hexosaminidase</fullName>
        <ecNumber evidence="7">3.2.1.52</ecNumber>
    </recommendedName>
</protein>
<dbReference type="PRINTS" id="PR00738">
    <property type="entry name" value="GLHYDRLASE20"/>
</dbReference>
<evidence type="ECO:0000256" key="8">
    <source>
        <dbReference type="PIRSR" id="PIRSR001093-1"/>
    </source>
</evidence>
<keyword evidence="3" id="KW-0732">Signal</keyword>
<proteinExistence type="inferred from homology"/>